<accession>A0A419XAZ8</accession>
<feature type="domain" description="GH29D-like beta-sandwich" evidence="9">
    <location>
        <begin position="560"/>
        <end position="605"/>
    </location>
</feature>
<dbReference type="EC" id="3.2.1.52" evidence="3"/>
<feature type="domain" description="Glycoside hydrolase family 20 catalytic" evidence="7">
    <location>
        <begin position="159"/>
        <end position="504"/>
    </location>
</feature>
<name>A0A419XAZ8_9BACT</name>
<dbReference type="Pfam" id="PF13290">
    <property type="entry name" value="CHB_HEX_C_1"/>
    <property type="match status" value="1"/>
</dbReference>
<dbReference type="SUPFAM" id="SSF55545">
    <property type="entry name" value="beta-N-acetylhexosaminidase-like domain"/>
    <property type="match status" value="1"/>
</dbReference>
<sequence length="767" mass="87552">MKNYYLLSLVILTVFFSVSCTSNVRKNKGINLIPYPNSLAKQKGNFKVNRKTFITMNSEKSLEIAKLLVHRFEPHLNIPVQSELTGESSPNAIHLSVDSNYNIPFEGYKLKVNEKSVTLLASSENGLFYGMQTLLQLIYIEDKGRGEIPCVQIADSPRFAWRGMHLDVSRHFMPTSFIKKYIDYLAANKLNVFHWHLVDGTGWRIEIKSHPELTDIGAWRVVKDADKPWKDIEAWKEGDDRPKYGGYYSQEEIKEIVKYAQGRFITVLPEIELPGHSEIVFDCYPHLVCKDSRGKSLKNIGVYCAANKESYQLLEDVLDEVIELFPSEYIHIGGDEVNKSNWKKCAACKNLMRKHKYDEKSLQSHFVNHFDKYLLSKGRKLIGWHEILEGDLSSSASIMYWGGMKGLEKALKEGHPTVNSTGTSYYFDHYQSSSKNELPAWGGFSPLHQVYELNPLSHISDTSLYQNVLGVQANVWTEHMKTPEKVEYMIFPRIFALAENAWTKEENKSWERFRTTVDEFIADYQKAGANCSMSAYRPIISTKLDTLTKMLEVRIEPELEAEVYYTLDGSEPTIEKEHLYTEPFLLDSTKVLKAISVKNAKVLTEMETERLIVHKARACEIDLKNQPYSKYAGKGGMTLLDLERGGKIWGNGKWLGFLNKDLDASIKLNTATNIKSVSLSCITDKGASILFPESIQVFVSKDGKNYQLAGEWSKTDSIRSVEEQGVENKLLTVDLEVLNFEFVKVIAICPKQERRGTFIFIDELIVE</sequence>
<evidence type="ECO:0000256" key="4">
    <source>
        <dbReference type="ARBA" id="ARBA00022801"/>
    </source>
</evidence>
<dbReference type="InterPro" id="IPR015883">
    <property type="entry name" value="Glyco_hydro_20_cat"/>
</dbReference>
<dbReference type="Gene3D" id="3.30.379.10">
    <property type="entry name" value="Chitobiase/beta-hexosaminidase domain 2-like"/>
    <property type="match status" value="1"/>
</dbReference>
<dbReference type="InterPro" id="IPR025705">
    <property type="entry name" value="Beta_hexosaminidase_sua/sub"/>
</dbReference>
<comment type="similarity">
    <text evidence="2">Belongs to the glycosyl hydrolase 20 family.</text>
</comment>
<dbReference type="RefSeq" id="WP_245996624.1">
    <property type="nucleotide sequence ID" value="NZ_RAPQ01000008.1"/>
</dbReference>
<dbReference type="Proteomes" id="UP000284531">
    <property type="component" value="Unassembled WGS sequence"/>
</dbReference>
<dbReference type="GO" id="GO:0030203">
    <property type="term" value="P:glycosaminoglycan metabolic process"/>
    <property type="evidence" value="ECO:0007669"/>
    <property type="project" value="TreeGrafter"/>
</dbReference>
<evidence type="ECO:0000256" key="3">
    <source>
        <dbReference type="ARBA" id="ARBA00012663"/>
    </source>
</evidence>
<comment type="caution">
    <text evidence="10">The sequence shown here is derived from an EMBL/GenBank/DDBJ whole genome shotgun (WGS) entry which is preliminary data.</text>
</comment>
<evidence type="ECO:0000256" key="1">
    <source>
        <dbReference type="ARBA" id="ARBA00001231"/>
    </source>
</evidence>
<evidence type="ECO:0000313" key="10">
    <source>
        <dbReference type="EMBL" id="RKE04750.1"/>
    </source>
</evidence>
<organism evidence="10 11">
    <name type="scientific">Marinifilum flexuosum</name>
    <dbReference type="NCBI Taxonomy" id="1117708"/>
    <lineage>
        <taxon>Bacteria</taxon>
        <taxon>Pseudomonadati</taxon>
        <taxon>Bacteroidota</taxon>
        <taxon>Bacteroidia</taxon>
        <taxon>Marinilabiliales</taxon>
        <taxon>Marinifilaceae</taxon>
    </lineage>
</organism>
<comment type="catalytic activity">
    <reaction evidence="1">
        <text>Hydrolysis of terminal non-reducing N-acetyl-D-hexosamine residues in N-acetyl-beta-D-hexosaminides.</text>
        <dbReference type="EC" id="3.2.1.52"/>
    </reaction>
</comment>
<feature type="active site" description="Proton donor" evidence="6">
    <location>
        <position position="336"/>
    </location>
</feature>
<keyword evidence="5" id="KW-0326">Glycosidase</keyword>
<reference evidence="10 11" key="1">
    <citation type="submission" date="2018-09" db="EMBL/GenBank/DDBJ databases">
        <title>Genomic Encyclopedia of Archaeal and Bacterial Type Strains, Phase II (KMG-II): from individual species to whole genera.</title>
        <authorList>
            <person name="Goeker M."/>
        </authorList>
    </citation>
    <scope>NUCLEOTIDE SEQUENCE [LARGE SCALE GENOMIC DNA]</scope>
    <source>
        <strain evidence="10 11">DSM 21950</strain>
    </source>
</reference>
<evidence type="ECO:0000256" key="6">
    <source>
        <dbReference type="PIRSR" id="PIRSR625705-1"/>
    </source>
</evidence>
<dbReference type="AlphaFoldDB" id="A0A419XAZ8"/>
<dbReference type="EMBL" id="RAPQ01000008">
    <property type="protein sequence ID" value="RKE04750.1"/>
    <property type="molecule type" value="Genomic_DNA"/>
</dbReference>
<gene>
    <name evidence="10" type="ORF">BXY64_1777</name>
</gene>
<evidence type="ECO:0000256" key="5">
    <source>
        <dbReference type="ARBA" id="ARBA00023295"/>
    </source>
</evidence>
<dbReference type="InterPro" id="IPR029018">
    <property type="entry name" value="Hex-like_dom2"/>
</dbReference>
<evidence type="ECO:0000313" key="11">
    <source>
        <dbReference type="Proteomes" id="UP000284531"/>
    </source>
</evidence>
<dbReference type="PANTHER" id="PTHR22600">
    <property type="entry name" value="BETA-HEXOSAMINIDASE"/>
    <property type="match status" value="1"/>
</dbReference>
<dbReference type="Pfam" id="PF02838">
    <property type="entry name" value="Glyco_hydro_20b"/>
    <property type="match status" value="1"/>
</dbReference>
<dbReference type="SUPFAM" id="SSF51445">
    <property type="entry name" value="(Trans)glycosidases"/>
    <property type="match status" value="1"/>
</dbReference>
<dbReference type="GO" id="GO:0005975">
    <property type="term" value="P:carbohydrate metabolic process"/>
    <property type="evidence" value="ECO:0007669"/>
    <property type="project" value="InterPro"/>
</dbReference>
<dbReference type="Gene3D" id="3.20.20.80">
    <property type="entry name" value="Glycosidases"/>
    <property type="match status" value="1"/>
</dbReference>
<dbReference type="GO" id="GO:0004563">
    <property type="term" value="F:beta-N-acetylhexosaminidase activity"/>
    <property type="evidence" value="ECO:0007669"/>
    <property type="project" value="UniProtKB-EC"/>
</dbReference>
<dbReference type="PRINTS" id="PR00738">
    <property type="entry name" value="GLHYDRLASE20"/>
</dbReference>
<evidence type="ECO:0000256" key="2">
    <source>
        <dbReference type="ARBA" id="ARBA00006285"/>
    </source>
</evidence>
<dbReference type="InterPro" id="IPR015882">
    <property type="entry name" value="HEX_bac_N"/>
</dbReference>
<keyword evidence="11" id="KW-1185">Reference proteome</keyword>
<dbReference type="Pfam" id="PF00728">
    <property type="entry name" value="Glyco_hydro_20"/>
    <property type="match status" value="1"/>
</dbReference>
<evidence type="ECO:0000259" key="9">
    <source>
        <dbReference type="Pfam" id="PF13290"/>
    </source>
</evidence>
<protein>
    <recommendedName>
        <fullName evidence="3">beta-N-acetylhexosaminidase</fullName>
        <ecNumber evidence="3">3.2.1.52</ecNumber>
    </recommendedName>
</protein>
<dbReference type="GO" id="GO:0016020">
    <property type="term" value="C:membrane"/>
    <property type="evidence" value="ECO:0007669"/>
    <property type="project" value="TreeGrafter"/>
</dbReference>
<dbReference type="InterPro" id="IPR059177">
    <property type="entry name" value="GH29D-like_dom"/>
</dbReference>
<dbReference type="PANTHER" id="PTHR22600:SF57">
    <property type="entry name" value="BETA-N-ACETYLHEXOSAMINIDASE"/>
    <property type="match status" value="1"/>
</dbReference>
<evidence type="ECO:0000259" key="8">
    <source>
        <dbReference type="Pfam" id="PF02838"/>
    </source>
</evidence>
<dbReference type="PROSITE" id="PS51257">
    <property type="entry name" value="PROKAR_LIPOPROTEIN"/>
    <property type="match status" value="1"/>
</dbReference>
<dbReference type="InterPro" id="IPR017853">
    <property type="entry name" value="GH"/>
</dbReference>
<proteinExistence type="inferred from homology"/>
<evidence type="ECO:0000259" key="7">
    <source>
        <dbReference type="Pfam" id="PF00728"/>
    </source>
</evidence>
<dbReference type="CDD" id="cd06563">
    <property type="entry name" value="GH20_chitobiase-like"/>
    <property type="match status" value="1"/>
</dbReference>
<keyword evidence="4" id="KW-0378">Hydrolase</keyword>
<feature type="domain" description="Beta-hexosaminidase bacterial type N-terminal" evidence="8">
    <location>
        <begin position="30"/>
        <end position="155"/>
    </location>
</feature>